<dbReference type="GO" id="GO:0008933">
    <property type="term" value="F:peptidoglycan lytic transglycosylase activity"/>
    <property type="evidence" value="ECO:0007669"/>
    <property type="project" value="InterPro"/>
</dbReference>
<comment type="similarity">
    <text evidence="1">Belongs to the transglycosylase Slt family.</text>
</comment>
<accession>A0A2T5BU69</accession>
<comment type="similarity">
    <text evidence="2">Belongs to the virb1 family.</text>
</comment>
<sequence>MFARIVACFPMMLALLAGPATADLAQVMAAVRADKWAEARTLAGQTGPEAEALVEWRALRAGEGDFAACRDFLARHADWPGLDRIRADAEQKMPPDLPAARVLEFFANARPLTGAGALRLAQAQGAQGLEGDAQAEAVLAWRTLPMGPDTQADFLRLFSDLLASHHIARLDAMLWQGKRASALNMLPLVPEGWRSLARARLALRDMAPGVDVLIGAVPPELERDPGLAFERFQWRARKGRNDEAIAILAMQSDRIDGLGRAQSWGNWRRIFARVEAREGRPERAYALAARHGLVEGSDYADLEWLAGFIALRLLEEPQTALGHFGNFAAAVETPISLGRAGYWQGRALEALGRPEEARAAYAQGAAHQTSFYGQLAAERAGLPMDPALAATGPLPGVPDLKARPVVKTALALHAAGERNLAEVFFTHIAENLRATDQAGLAALALSLPDEHIALRVAKVAAGQGVVLPQAYFPLPDIAAPEGVPKELVLSIARRESEFDPAVTSPAGARGLMQLMPATARDMALRLGTVYRPAALTRDAAYNARLGGAYLAYLRETFGTNPVLTTIGYNAGPSRVTAWIEGRGDPREAGVDVIDWIEMIPFRETRNYVMRVTESMAIYRARLSGKTQPMRLSRDLKAR</sequence>
<dbReference type="Pfam" id="PF01464">
    <property type="entry name" value="SLT"/>
    <property type="match status" value="1"/>
</dbReference>
<evidence type="ECO:0000256" key="2">
    <source>
        <dbReference type="ARBA" id="ARBA00009387"/>
    </source>
</evidence>
<comment type="caution">
    <text evidence="6">The sequence shown here is derived from an EMBL/GenBank/DDBJ whole genome shotgun (WGS) entry which is preliminary data.</text>
</comment>
<organism evidence="6 7">
    <name type="scientific">Rhodovulum imhoffii</name>
    <dbReference type="NCBI Taxonomy" id="365340"/>
    <lineage>
        <taxon>Bacteria</taxon>
        <taxon>Pseudomonadati</taxon>
        <taxon>Pseudomonadota</taxon>
        <taxon>Alphaproteobacteria</taxon>
        <taxon>Rhodobacterales</taxon>
        <taxon>Paracoccaceae</taxon>
        <taxon>Rhodovulum</taxon>
    </lineage>
</organism>
<feature type="chain" id="PRO_5015394660" evidence="4">
    <location>
        <begin position="23"/>
        <end position="638"/>
    </location>
</feature>
<evidence type="ECO:0000256" key="4">
    <source>
        <dbReference type="SAM" id="SignalP"/>
    </source>
</evidence>
<evidence type="ECO:0000256" key="1">
    <source>
        <dbReference type="ARBA" id="ARBA00007734"/>
    </source>
</evidence>
<evidence type="ECO:0000313" key="6">
    <source>
        <dbReference type="EMBL" id="PTN03022.1"/>
    </source>
</evidence>
<dbReference type="GO" id="GO:0016020">
    <property type="term" value="C:membrane"/>
    <property type="evidence" value="ECO:0007669"/>
    <property type="project" value="InterPro"/>
</dbReference>
<dbReference type="Gene3D" id="1.10.530.10">
    <property type="match status" value="1"/>
</dbReference>
<keyword evidence="3 4" id="KW-0732">Signal</keyword>
<proteinExistence type="inferred from homology"/>
<reference evidence="6 7" key="1">
    <citation type="submission" date="2018-04" db="EMBL/GenBank/DDBJ databases">
        <title>Genomic Encyclopedia of Archaeal and Bacterial Type Strains, Phase II (KMG-II): from individual species to whole genera.</title>
        <authorList>
            <person name="Goeker M."/>
        </authorList>
    </citation>
    <scope>NUCLEOTIDE SEQUENCE [LARGE SCALE GENOMIC DNA]</scope>
    <source>
        <strain evidence="6 7">DSM 18064</strain>
    </source>
</reference>
<keyword evidence="7" id="KW-1185">Reference proteome</keyword>
<dbReference type="InterPro" id="IPR008939">
    <property type="entry name" value="Lytic_TGlycosylase_superhlx_U"/>
</dbReference>
<evidence type="ECO:0000256" key="3">
    <source>
        <dbReference type="ARBA" id="ARBA00022729"/>
    </source>
</evidence>
<name>A0A2T5BU69_9RHOB</name>
<dbReference type="RefSeq" id="WP_170106735.1">
    <property type="nucleotide sequence ID" value="NZ_NHSI01000059.1"/>
</dbReference>
<dbReference type="InterPro" id="IPR008258">
    <property type="entry name" value="Transglycosylase_SLT_dom_1"/>
</dbReference>
<dbReference type="EMBL" id="QAAA01000004">
    <property type="protein sequence ID" value="PTN03022.1"/>
    <property type="molecule type" value="Genomic_DNA"/>
</dbReference>
<evidence type="ECO:0000313" key="7">
    <source>
        <dbReference type="Proteomes" id="UP000243859"/>
    </source>
</evidence>
<dbReference type="GO" id="GO:0042597">
    <property type="term" value="C:periplasmic space"/>
    <property type="evidence" value="ECO:0007669"/>
    <property type="project" value="InterPro"/>
</dbReference>
<gene>
    <name evidence="6" type="ORF">C8N32_104133</name>
</gene>
<dbReference type="InterPro" id="IPR023346">
    <property type="entry name" value="Lysozyme-like_dom_sf"/>
</dbReference>
<dbReference type="PANTHER" id="PTHR37423">
    <property type="entry name" value="SOLUBLE LYTIC MUREIN TRANSGLYCOSYLASE-RELATED"/>
    <property type="match status" value="1"/>
</dbReference>
<dbReference type="PANTHER" id="PTHR37423:SF2">
    <property type="entry name" value="MEMBRANE-BOUND LYTIC MUREIN TRANSGLYCOSYLASE C"/>
    <property type="match status" value="1"/>
</dbReference>
<dbReference type="CDD" id="cd13401">
    <property type="entry name" value="Slt70-like"/>
    <property type="match status" value="1"/>
</dbReference>
<dbReference type="Proteomes" id="UP000243859">
    <property type="component" value="Unassembled WGS sequence"/>
</dbReference>
<dbReference type="SUPFAM" id="SSF53955">
    <property type="entry name" value="Lysozyme-like"/>
    <property type="match status" value="1"/>
</dbReference>
<evidence type="ECO:0000259" key="5">
    <source>
        <dbReference type="Pfam" id="PF01464"/>
    </source>
</evidence>
<dbReference type="GO" id="GO:0000270">
    <property type="term" value="P:peptidoglycan metabolic process"/>
    <property type="evidence" value="ECO:0007669"/>
    <property type="project" value="InterPro"/>
</dbReference>
<dbReference type="GO" id="GO:0004553">
    <property type="term" value="F:hydrolase activity, hydrolyzing O-glycosyl compounds"/>
    <property type="evidence" value="ECO:0007669"/>
    <property type="project" value="InterPro"/>
</dbReference>
<dbReference type="InterPro" id="IPR000189">
    <property type="entry name" value="Transglyc_AS"/>
</dbReference>
<dbReference type="Gene3D" id="1.25.20.10">
    <property type="entry name" value="Bacterial muramidases"/>
    <property type="match status" value="1"/>
</dbReference>
<dbReference type="AlphaFoldDB" id="A0A2T5BU69"/>
<dbReference type="SUPFAM" id="SSF48435">
    <property type="entry name" value="Bacterial muramidases"/>
    <property type="match status" value="1"/>
</dbReference>
<protein>
    <submittedName>
        <fullName evidence="6">Soluble lytic murein transglycosylase</fullName>
    </submittedName>
</protein>
<feature type="domain" description="Transglycosylase SLT" evidence="5">
    <location>
        <begin position="481"/>
        <end position="584"/>
    </location>
</feature>
<dbReference type="PROSITE" id="PS00922">
    <property type="entry name" value="TRANSGLYCOSYLASE"/>
    <property type="match status" value="1"/>
</dbReference>
<feature type="signal peptide" evidence="4">
    <location>
        <begin position="1"/>
        <end position="22"/>
    </location>
</feature>